<keyword evidence="3" id="KW-1185">Reference proteome</keyword>
<comment type="caution">
    <text evidence="2">The sequence shown here is derived from an EMBL/GenBank/DDBJ whole genome shotgun (WGS) entry which is preliminary data.</text>
</comment>
<sequence length="82" mass="9750">MARDPGKDHKIPTYRDGETSGGSKNLQEGRAFEDNFRDEREKRLMHLKLSGLEVTFAGRRLEDRAEEDIQYSWQRLQKELRR</sequence>
<proteinExistence type="predicted"/>
<feature type="region of interest" description="Disordered" evidence="1">
    <location>
        <begin position="1"/>
        <end position="31"/>
    </location>
</feature>
<protein>
    <submittedName>
        <fullName evidence="2">Uncharacterized protein</fullName>
    </submittedName>
</protein>
<accession>A0A2B7X0M6</accession>
<name>A0A2B7X0M6_POLH7</name>
<evidence type="ECO:0000256" key="1">
    <source>
        <dbReference type="SAM" id="MobiDB-lite"/>
    </source>
</evidence>
<gene>
    <name evidence="2" type="ORF">AJ80_08865</name>
</gene>
<feature type="compositionally biased region" description="Basic and acidic residues" evidence="1">
    <location>
        <begin position="1"/>
        <end position="18"/>
    </location>
</feature>
<dbReference type="EMBL" id="PDNA01000224">
    <property type="protein sequence ID" value="PGH02343.1"/>
    <property type="molecule type" value="Genomic_DNA"/>
</dbReference>
<organism evidence="2 3">
    <name type="scientific">Polytolypa hystricis (strain UAMH7299)</name>
    <dbReference type="NCBI Taxonomy" id="1447883"/>
    <lineage>
        <taxon>Eukaryota</taxon>
        <taxon>Fungi</taxon>
        <taxon>Dikarya</taxon>
        <taxon>Ascomycota</taxon>
        <taxon>Pezizomycotina</taxon>
        <taxon>Eurotiomycetes</taxon>
        <taxon>Eurotiomycetidae</taxon>
        <taxon>Onygenales</taxon>
        <taxon>Onygenales incertae sedis</taxon>
        <taxon>Polytolypa</taxon>
    </lineage>
</organism>
<evidence type="ECO:0000313" key="2">
    <source>
        <dbReference type="EMBL" id="PGH02343.1"/>
    </source>
</evidence>
<evidence type="ECO:0000313" key="3">
    <source>
        <dbReference type="Proteomes" id="UP000224634"/>
    </source>
</evidence>
<dbReference type="AlphaFoldDB" id="A0A2B7X0M6"/>
<reference evidence="2 3" key="1">
    <citation type="submission" date="2017-10" db="EMBL/GenBank/DDBJ databases">
        <title>Comparative genomics in systemic dimorphic fungi from Ajellomycetaceae.</title>
        <authorList>
            <person name="Munoz J.F."/>
            <person name="Mcewen J.G."/>
            <person name="Clay O.K."/>
            <person name="Cuomo C.A."/>
        </authorList>
    </citation>
    <scope>NUCLEOTIDE SEQUENCE [LARGE SCALE GENOMIC DNA]</scope>
    <source>
        <strain evidence="2 3">UAMH7299</strain>
    </source>
</reference>
<dbReference type="Proteomes" id="UP000224634">
    <property type="component" value="Unassembled WGS sequence"/>
</dbReference>